<organism evidence="2 3">
    <name type="scientific">Candidatus Lloydbacteria bacterium RIFCSPHIGHO2_02_FULL_50_13</name>
    <dbReference type="NCBI Taxonomy" id="1798661"/>
    <lineage>
        <taxon>Bacteria</taxon>
        <taxon>Candidatus Lloydiibacteriota</taxon>
    </lineage>
</organism>
<protein>
    <submittedName>
        <fullName evidence="2">Uncharacterized protein</fullName>
    </submittedName>
</protein>
<feature type="transmembrane region" description="Helical" evidence="1">
    <location>
        <begin position="53"/>
        <end position="82"/>
    </location>
</feature>
<dbReference type="Proteomes" id="UP000177996">
    <property type="component" value="Unassembled WGS sequence"/>
</dbReference>
<sequence>MKRSRVEDIKKYATECGGQVEHVSLGTVTPEFCDDPKNHERIASEGHISPFRFWLNGFVGMLFSPIHPAFLIYAVPIALAIWGTRHLIGTL</sequence>
<name>A0A1G2DBS6_9BACT</name>
<evidence type="ECO:0000313" key="3">
    <source>
        <dbReference type="Proteomes" id="UP000177996"/>
    </source>
</evidence>
<evidence type="ECO:0000313" key="2">
    <source>
        <dbReference type="EMBL" id="OGZ10218.1"/>
    </source>
</evidence>
<reference evidence="2 3" key="1">
    <citation type="journal article" date="2016" name="Nat. Commun.">
        <title>Thousands of microbial genomes shed light on interconnected biogeochemical processes in an aquifer system.</title>
        <authorList>
            <person name="Anantharaman K."/>
            <person name="Brown C.T."/>
            <person name="Hug L.A."/>
            <person name="Sharon I."/>
            <person name="Castelle C.J."/>
            <person name="Probst A.J."/>
            <person name="Thomas B.C."/>
            <person name="Singh A."/>
            <person name="Wilkins M.J."/>
            <person name="Karaoz U."/>
            <person name="Brodie E.L."/>
            <person name="Williams K.H."/>
            <person name="Hubbard S.S."/>
            <person name="Banfield J.F."/>
        </authorList>
    </citation>
    <scope>NUCLEOTIDE SEQUENCE [LARGE SCALE GENOMIC DNA]</scope>
</reference>
<dbReference type="AlphaFoldDB" id="A0A1G2DBS6"/>
<evidence type="ECO:0000256" key="1">
    <source>
        <dbReference type="SAM" id="Phobius"/>
    </source>
</evidence>
<keyword evidence="1" id="KW-0472">Membrane</keyword>
<proteinExistence type="predicted"/>
<keyword evidence="1" id="KW-1133">Transmembrane helix</keyword>
<dbReference type="EMBL" id="MHLL01000011">
    <property type="protein sequence ID" value="OGZ10218.1"/>
    <property type="molecule type" value="Genomic_DNA"/>
</dbReference>
<accession>A0A1G2DBS6</accession>
<comment type="caution">
    <text evidence="2">The sequence shown here is derived from an EMBL/GenBank/DDBJ whole genome shotgun (WGS) entry which is preliminary data.</text>
</comment>
<gene>
    <name evidence="2" type="ORF">A3D65_03940</name>
</gene>
<keyword evidence="1" id="KW-0812">Transmembrane</keyword>